<name>A0A150IHP1_9EURY</name>
<protein>
    <recommendedName>
        <fullName evidence="4">DoxX</fullName>
    </recommendedName>
</protein>
<proteinExistence type="predicted"/>
<dbReference type="EMBL" id="LNGD01000285">
    <property type="protein sequence ID" value="KYC44469.1"/>
    <property type="molecule type" value="Genomic_DNA"/>
</dbReference>
<dbReference type="AlphaFoldDB" id="A0A150IHP1"/>
<keyword evidence="1" id="KW-1133">Transmembrane helix</keyword>
<feature type="transmembrane region" description="Helical" evidence="1">
    <location>
        <begin position="12"/>
        <end position="36"/>
    </location>
</feature>
<feature type="transmembrane region" description="Helical" evidence="1">
    <location>
        <begin position="82"/>
        <end position="105"/>
    </location>
</feature>
<feature type="transmembrane region" description="Helical" evidence="1">
    <location>
        <begin position="111"/>
        <end position="129"/>
    </location>
</feature>
<dbReference type="Proteomes" id="UP000075578">
    <property type="component" value="Unassembled WGS sequence"/>
</dbReference>
<reference evidence="2 3" key="1">
    <citation type="journal article" date="2016" name="ISME J.">
        <title>Chasing the elusive Euryarchaeota class WSA2: genomes reveal a uniquely fastidious methyl-reducing methanogen.</title>
        <authorList>
            <person name="Nobu M.K."/>
            <person name="Narihiro T."/>
            <person name="Kuroda K."/>
            <person name="Mei R."/>
            <person name="Liu W.T."/>
        </authorList>
    </citation>
    <scope>NUCLEOTIDE SEQUENCE [LARGE SCALE GENOMIC DNA]</scope>
    <source>
        <strain evidence="2">U1lsi0528_Bin089</strain>
    </source>
</reference>
<evidence type="ECO:0000313" key="3">
    <source>
        <dbReference type="Proteomes" id="UP000075578"/>
    </source>
</evidence>
<gene>
    <name evidence="2" type="ORF">AMQ74_01962</name>
</gene>
<evidence type="ECO:0000256" key="1">
    <source>
        <dbReference type="SAM" id="Phobius"/>
    </source>
</evidence>
<accession>A0A150IHP1</accession>
<comment type="caution">
    <text evidence="2">The sequence shown here is derived from an EMBL/GenBank/DDBJ whole genome shotgun (WGS) entry which is preliminary data.</text>
</comment>
<sequence>MATKTLINKVDVFSRVAMFLIYSWFGILKVIGISPADSVVHQLFDVTFLPSIFDFNTFYVLFAWFEVFLGIAFLFPQFTKYVFWIFIAHITMTMMPIVLLPNLIWQNGLGLTFSGQYIVKNIALIALMLKIKQDAKH</sequence>
<organism evidence="2 3">
    <name type="scientific">Candidatus Methanofastidiosum methylothiophilum</name>
    <dbReference type="NCBI Taxonomy" id="1705564"/>
    <lineage>
        <taxon>Archaea</taxon>
        <taxon>Methanobacteriati</taxon>
        <taxon>Methanobacteriota</taxon>
        <taxon>Stenosarchaea group</taxon>
        <taxon>Candidatus Methanofastidiosia</taxon>
        <taxon>Candidatus Methanofastidiosales</taxon>
        <taxon>Candidatus Methanofastidiosaceae</taxon>
        <taxon>Candidatus Methanofastidiosum</taxon>
    </lineage>
</organism>
<keyword evidence="1" id="KW-0812">Transmembrane</keyword>
<evidence type="ECO:0000313" key="2">
    <source>
        <dbReference type="EMBL" id="KYC44469.1"/>
    </source>
</evidence>
<feature type="transmembrane region" description="Helical" evidence="1">
    <location>
        <begin position="56"/>
        <end position="75"/>
    </location>
</feature>
<keyword evidence="1" id="KW-0472">Membrane</keyword>
<evidence type="ECO:0008006" key="4">
    <source>
        <dbReference type="Google" id="ProtNLM"/>
    </source>
</evidence>